<evidence type="ECO:0000256" key="1">
    <source>
        <dbReference type="SAM" id="MobiDB-lite"/>
    </source>
</evidence>
<reference evidence="6" key="7">
    <citation type="submission" date="2024-02" db="EMBL/GenBank/DDBJ databases">
        <authorList>
            <consortium name="Clinical and Environmental Microbiology Branch: Whole genome sequencing antimicrobial resistance pathogens in the healthcare setting"/>
        </authorList>
    </citation>
    <scope>NUCLEOTIDE SEQUENCE</scope>
    <source>
        <strain evidence="4">2021DK-00049</strain>
        <strain evidence="5">2023GN-00287</strain>
        <strain evidence="6">Whole organism</strain>
    </source>
</reference>
<reference evidence="7" key="2">
    <citation type="journal article" date="2018" name="Genome Biol.">
        <title>SKESA: strategic k-mer extension for scrupulous assemblies.</title>
        <authorList>
            <person name="Souvorov A."/>
            <person name="Agarwala R."/>
            <person name="Lipman D.J."/>
        </authorList>
    </citation>
    <scope>NUCLEOTIDE SEQUENCE</scope>
    <source>
        <strain evidence="7">91871</strain>
    </source>
</reference>
<dbReference type="STRING" id="1333848.CFNIH1_01285"/>
<dbReference type="OrthoDB" id="7018808at2"/>
<dbReference type="Proteomes" id="UP001279522">
    <property type="component" value="Unassembled WGS sequence"/>
</dbReference>
<dbReference type="EMBL" id="ABBJDF010000007">
    <property type="protein sequence ID" value="EHT9938490.1"/>
    <property type="molecule type" value="Genomic_DNA"/>
</dbReference>
<gene>
    <name evidence="7" type="primary">pgaD</name>
    <name evidence="3" type="ORF">AM363_23465</name>
    <name evidence="8" type="ORF">B9P89_13345</name>
    <name evidence="9" type="ORF">HV178_04375</name>
    <name evidence="7" type="ORF">KV121_002479</name>
    <name evidence="4" type="ORF">KY227_001541</name>
    <name evidence="6" type="ORF">P7U51_002390</name>
    <name evidence="5" type="ORF">SGX49_002491</name>
</gene>
<dbReference type="AlphaFoldDB" id="A0A0D7LKL1"/>
<dbReference type="Proteomes" id="UP000512222">
    <property type="component" value="Chromosome"/>
</dbReference>
<evidence type="ECO:0000313" key="4">
    <source>
        <dbReference type="EMBL" id="EHT9938490.1"/>
    </source>
</evidence>
<feature type="transmembrane region" description="Helical" evidence="2">
    <location>
        <begin position="12"/>
        <end position="34"/>
    </location>
</feature>
<protein>
    <submittedName>
        <fullName evidence="7">Poly-beta-1,6-N-acetyl-D-glucosamine biosynthesis protein PgaD</fullName>
    </submittedName>
</protein>
<reference evidence="9" key="5">
    <citation type="journal article" date="2021" name="Microb. Genom.">
        <title>A genomic epidemiological study shows that prevalence of antimicrobial resistance in Enterobacterales is associated with the livestock host, as well as antimicrobial usage.</title>
        <authorList>
            <person name="AbuOun M."/>
            <person name="Jones H."/>
            <person name="Stubberfield E."/>
            <person name="Gilson D."/>
            <person name="Shaw L.P."/>
            <person name="Hubbard A.T.M."/>
            <person name="Chau K.K."/>
            <person name="Sebra R."/>
            <person name="Peto T.E.A."/>
            <person name="Crook D.W."/>
            <person name="Read D.S."/>
            <person name="Gweon H.S."/>
            <person name="Walker A.S."/>
            <person name="Stoesser N."/>
            <person name="Smith R.P."/>
            <person name="Anjum M.F."/>
            <person name="On Behalf Of The Rehab Consortium."/>
        </authorList>
    </citation>
    <scope>NUCLEOTIDE SEQUENCE</scope>
    <source>
        <strain evidence="9">RHBSTW-00370</strain>
    </source>
</reference>
<feature type="compositionally biased region" description="Low complexity" evidence="1">
    <location>
        <begin position="152"/>
        <end position="168"/>
    </location>
</feature>
<dbReference type="Proteomes" id="UP000215827">
    <property type="component" value="Unassembled WGS sequence"/>
</dbReference>
<sequence length="168" mass="19560">MNQPLIFTERRLLPRIIDVLLTLIAWVGFLYLIYKGLITALAHSPYMGVRPFFTTLDTVTFYILVALVNGLVLIGWAKYNQFRFRVERRSRRPGLEDHELAESLRITRELVTELNKARVLTVHHHENGEISHIDVDRDIADNRLPPPTPAMLEYLPPEQQPLLQKRPE</sequence>
<evidence type="ECO:0000313" key="8">
    <source>
        <dbReference type="EMBL" id="OYR03809.1"/>
    </source>
</evidence>
<evidence type="ECO:0000313" key="6">
    <source>
        <dbReference type="EMBL" id="EMM7457881.1"/>
    </source>
</evidence>
<dbReference type="InterPro" id="IPR023829">
    <property type="entry name" value="PGA_PgaD"/>
</dbReference>
<evidence type="ECO:0000313" key="11">
    <source>
        <dbReference type="Proteomes" id="UP000263627"/>
    </source>
</evidence>
<dbReference type="EMBL" id="NEFA01000013">
    <property type="protein sequence ID" value="OYR03809.1"/>
    <property type="molecule type" value="Genomic_DNA"/>
</dbReference>
<keyword evidence="2" id="KW-1133">Transmembrane helix</keyword>
<evidence type="ECO:0000313" key="10">
    <source>
        <dbReference type="Proteomes" id="UP000215827"/>
    </source>
</evidence>
<feature type="region of interest" description="Disordered" evidence="1">
    <location>
        <begin position="146"/>
        <end position="168"/>
    </location>
</feature>
<feature type="transmembrane region" description="Helical" evidence="2">
    <location>
        <begin position="59"/>
        <end position="79"/>
    </location>
</feature>
<keyword evidence="2" id="KW-0812">Transmembrane</keyword>
<dbReference type="Proteomes" id="UP000885148">
    <property type="component" value="Unassembled WGS sequence"/>
</dbReference>
<evidence type="ECO:0000313" key="12">
    <source>
        <dbReference type="Proteomes" id="UP000512222"/>
    </source>
</evidence>
<evidence type="ECO:0000313" key="7">
    <source>
        <dbReference type="EMBL" id="HBH7042408.1"/>
    </source>
</evidence>
<dbReference type="Pfam" id="PF13994">
    <property type="entry name" value="PgaD"/>
    <property type="match status" value="1"/>
</dbReference>
<dbReference type="GeneID" id="86999652"/>
<dbReference type="EMBL" id="CP032184">
    <property type="protein sequence ID" value="AXZ49669.1"/>
    <property type="molecule type" value="Genomic_DNA"/>
</dbReference>
<reference evidence="8 10" key="1">
    <citation type="submission" date="2017-04" db="EMBL/GenBank/DDBJ databases">
        <title>Emergence of KPC-2-producing Citrobacter isolates from sediments of a Chinese river.</title>
        <authorList>
            <person name="Zheng B."/>
        </authorList>
    </citation>
    <scope>NUCLEOTIDE SEQUENCE [LARGE SCALE GENOMIC DNA]</scope>
    <source>
        <strain evidence="8 10">C191</strain>
    </source>
</reference>
<dbReference type="EMBL" id="DAESCB010000006">
    <property type="protein sequence ID" value="HBH7042408.1"/>
    <property type="molecule type" value="Genomic_DNA"/>
</dbReference>
<dbReference type="Proteomes" id="UP001169574">
    <property type="component" value="Unassembled WGS sequence"/>
</dbReference>
<organism evidence="7 13">
    <name type="scientific">Citrobacter freundii</name>
    <dbReference type="NCBI Taxonomy" id="546"/>
    <lineage>
        <taxon>Bacteria</taxon>
        <taxon>Pseudomonadati</taxon>
        <taxon>Pseudomonadota</taxon>
        <taxon>Gammaproteobacteria</taxon>
        <taxon>Enterobacterales</taxon>
        <taxon>Enterobacteriaceae</taxon>
        <taxon>Citrobacter</taxon>
        <taxon>Citrobacter freundii complex</taxon>
    </lineage>
</organism>
<proteinExistence type="predicted"/>
<dbReference type="EMBL" id="CP056573">
    <property type="protein sequence ID" value="QLV29254.1"/>
    <property type="molecule type" value="Genomic_DNA"/>
</dbReference>
<name>A0A0D7LKL1_CITFR</name>
<dbReference type="RefSeq" id="WP_003840995.1">
    <property type="nucleotide sequence ID" value="NZ_AP028314.1"/>
</dbReference>
<evidence type="ECO:0000313" key="13">
    <source>
        <dbReference type="Proteomes" id="UP000885148"/>
    </source>
</evidence>
<dbReference type="EMBL" id="ABLGCN030000004">
    <property type="protein sequence ID" value="EMM7457881.1"/>
    <property type="molecule type" value="Genomic_DNA"/>
</dbReference>
<evidence type="ECO:0000313" key="5">
    <source>
        <dbReference type="EMBL" id="ELV3680063.1"/>
    </source>
</evidence>
<reference evidence="7" key="6">
    <citation type="submission" date="2021-07" db="EMBL/GenBank/DDBJ databases">
        <authorList>
            <consortium name="NCBI Pathogen Detection Project"/>
        </authorList>
    </citation>
    <scope>NUCLEOTIDE SEQUENCE</scope>
    <source>
        <strain evidence="7">91871</strain>
    </source>
</reference>
<reference evidence="3 11" key="3">
    <citation type="submission" date="2018-09" db="EMBL/GenBank/DDBJ databases">
        <title>Whole genome sequencing of Citrobacter freundii AR_0116.</title>
        <authorList>
            <person name="Conlan S."/>
            <person name="Thomas P.J."/>
            <person name="Mullikin J."/>
            <person name="Frank K.M."/>
            <person name="Segre J.A."/>
        </authorList>
    </citation>
    <scope>NUCLEOTIDE SEQUENCE [LARGE SCALE GENOMIC DNA]</scope>
    <source>
        <strain evidence="3 11">AR_0116</strain>
    </source>
</reference>
<dbReference type="Proteomes" id="UP000263627">
    <property type="component" value="Chromosome"/>
</dbReference>
<evidence type="ECO:0000313" key="3">
    <source>
        <dbReference type="EMBL" id="AXZ49669.1"/>
    </source>
</evidence>
<evidence type="ECO:0000313" key="9">
    <source>
        <dbReference type="EMBL" id="QLV29254.1"/>
    </source>
</evidence>
<keyword evidence="2" id="KW-0472">Membrane</keyword>
<dbReference type="NCBIfam" id="TIGR03940">
    <property type="entry name" value="PGA_PgaD"/>
    <property type="match status" value="1"/>
</dbReference>
<dbReference type="EMBL" id="ABOSXX010000009">
    <property type="protein sequence ID" value="ELV3680063.1"/>
    <property type="molecule type" value="Genomic_DNA"/>
</dbReference>
<reference evidence="12" key="4">
    <citation type="submission" date="2020-06" db="EMBL/GenBank/DDBJ databases">
        <title>REHAB project genomes.</title>
        <authorList>
            <person name="Shaw L.P."/>
        </authorList>
    </citation>
    <scope>NUCLEOTIDE SEQUENCE [LARGE SCALE GENOMIC DNA]</scope>
    <source>
        <strain evidence="12">RHBSTW-00370</strain>
    </source>
</reference>
<dbReference type="GO" id="GO:0043709">
    <property type="term" value="P:cell adhesion involved in single-species biofilm formation"/>
    <property type="evidence" value="ECO:0007669"/>
    <property type="project" value="InterPro"/>
</dbReference>
<evidence type="ECO:0000256" key="2">
    <source>
        <dbReference type="SAM" id="Phobius"/>
    </source>
</evidence>
<accession>A0A0D7LKL1</accession>